<evidence type="ECO:0000256" key="6">
    <source>
        <dbReference type="ARBA" id="ARBA00022630"/>
    </source>
</evidence>
<evidence type="ECO:0000256" key="7">
    <source>
        <dbReference type="ARBA" id="ARBA00022763"/>
    </source>
</evidence>
<dbReference type="GO" id="GO:0003904">
    <property type="term" value="F:deoxyribodipyrimidine photo-lyase activity"/>
    <property type="evidence" value="ECO:0007669"/>
    <property type="project" value="UniProtKB-EC"/>
</dbReference>
<dbReference type="EMBL" id="JABRWO010000020">
    <property type="protein sequence ID" value="MBA2117774.1"/>
    <property type="molecule type" value="Genomic_DNA"/>
</dbReference>
<evidence type="ECO:0000256" key="8">
    <source>
        <dbReference type="ARBA" id="ARBA00022827"/>
    </source>
</evidence>
<evidence type="ECO:0000313" key="15">
    <source>
        <dbReference type="EMBL" id="MBA2117774.1"/>
    </source>
</evidence>
<dbReference type="InterPro" id="IPR036134">
    <property type="entry name" value="Crypto/Photolyase_FAD-like_sf"/>
</dbReference>
<keyword evidence="10" id="KW-0234">DNA repair</keyword>
<accession>A0A7V8VAM0</accession>
<gene>
    <name evidence="15" type="ORF">HOV93_49770</name>
</gene>
<dbReference type="GO" id="GO:0000719">
    <property type="term" value="P:photoreactive repair"/>
    <property type="evidence" value="ECO:0007669"/>
    <property type="project" value="TreeGrafter"/>
</dbReference>
<keyword evidence="11" id="KW-0456">Lyase</keyword>
<dbReference type="FunFam" id="1.10.579.10:FF:000002">
    <property type="entry name" value="Deoxyribodipyrimidine photolyase"/>
    <property type="match status" value="1"/>
</dbReference>
<dbReference type="Gene3D" id="1.25.40.80">
    <property type="match status" value="1"/>
</dbReference>
<dbReference type="PROSITE" id="PS51645">
    <property type="entry name" value="PHR_CRY_ALPHA_BETA"/>
    <property type="match status" value="1"/>
</dbReference>
<dbReference type="InterPro" id="IPR036155">
    <property type="entry name" value="Crypto/Photolyase_N_sf"/>
</dbReference>
<comment type="caution">
    <text evidence="15">The sequence shown here is derived from an EMBL/GenBank/DDBJ whole genome shotgun (WGS) entry which is preliminary data.</text>
</comment>
<dbReference type="InterPro" id="IPR014729">
    <property type="entry name" value="Rossmann-like_a/b/a_fold"/>
</dbReference>
<comment type="similarity">
    <text evidence="3">Belongs to the DNA photolyase class-2 family.</text>
</comment>
<proteinExistence type="inferred from homology"/>
<evidence type="ECO:0000256" key="1">
    <source>
        <dbReference type="ARBA" id="ARBA00001932"/>
    </source>
</evidence>
<evidence type="ECO:0000256" key="12">
    <source>
        <dbReference type="ARBA" id="ARBA00031671"/>
    </source>
</evidence>
<comment type="cofactor">
    <cofactor evidence="1">
        <name>(6R)-5,10-methylene-5,6,7,8-tetrahydrofolate</name>
        <dbReference type="ChEBI" id="CHEBI:15636"/>
    </cofactor>
</comment>
<sequence length="499" mass="57825">MALPLSAELWHLRIHEINDAPVNETGKYVLYWMIANRRTEWNFSLQRAAWWADQLKKPLVVFEPLRVGYPWASDRLHTFVLQGMLDNQTALSDSPVVYYPYVEPQPDAAKGLLKALADDACAVVTDDFPCFFLPRMVQAVGKRLKVKLEAIDSNGLLPMQAADRDFPVAHSFRRFLQKELPPHLEVFPNANPMAKKSFPATNHKLIADIIQQWPSIDKQTLERPADFIAGLPIDHEVGPVDTPGGTLAARKQMQWFLKEGLPRYADDRNNVESECASQLSPYLHFGHLSAHEVFHHLAKQEKWEPNQLSTKVTGSREGWWNMSPGAEAFLDEIITWRELGYNMCHLRDDYDQFSSLPDWAQKTLNEHKDDPREHVYTLEQFEKAQTHDPLWNAAQRQLVQDGRIHNYLRMLWGKKVLHWTNTPEYAAKILIHLNNKYALDGRNPNSYSGIFWCLGRYDRAWGPEREIFGKIRYMTSDSAMRKLKLKSYIKQYNEGKLFD</sequence>
<dbReference type="Proteomes" id="UP000551616">
    <property type="component" value="Unassembled WGS sequence"/>
</dbReference>
<evidence type="ECO:0000256" key="11">
    <source>
        <dbReference type="ARBA" id="ARBA00023239"/>
    </source>
</evidence>
<evidence type="ECO:0000256" key="13">
    <source>
        <dbReference type="ARBA" id="ARBA00033999"/>
    </source>
</evidence>
<dbReference type="InterPro" id="IPR006050">
    <property type="entry name" value="DNA_photolyase_N"/>
</dbReference>
<evidence type="ECO:0000256" key="3">
    <source>
        <dbReference type="ARBA" id="ARBA00006409"/>
    </source>
</evidence>
<dbReference type="PANTHER" id="PTHR10211:SF0">
    <property type="entry name" value="DEOXYRIBODIPYRIMIDINE PHOTO-LYASE"/>
    <property type="match status" value="1"/>
</dbReference>
<dbReference type="SUPFAM" id="SSF52425">
    <property type="entry name" value="Cryptochrome/photolyase, N-terminal domain"/>
    <property type="match status" value="1"/>
</dbReference>
<evidence type="ECO:0000256" key="2">
    <source>
        <dbReference type="ARBA" id="ARBA00001974"/>
    </source>
</evidence>
<dbReference type="InterPro" id="IPR052219">
    <property type="entry name" value="Photolyase_Class-2"/>
</dbReference>
<dbReference type="SUPFAM" id="SSF48173">
    <property type="entry name" value="Cryptochrome/photolyase FAD-binding domain"/>
    <property type="match status" value="1"/>
</dbReference>
<dbReference type="EC" id="4.1.99.3" evidence="4"/>
<evidence type="ECO:0000256" key="5">
    <source>
        <dbReference type="ARBA" id="ARBA00014046"/>
    </source>
</evidence>
<evidence type="ECO:0000259" key="14">
    <source>
        <dbReference type="PROSITE" id="PS51645"/>
    </source>
</evidence>
<protein>
    <recommendedName>
        <fullName evidence="5">Deoxyribodipyrimidine photo-lyase</fullName>
        <ecNumber evidence="4">4.1.99.3</ecNumber>
    </recommendedName>
    <alternativeName>
        <fullName evidence="12">DNA photolyase</fullName>
    </alternativeName>
</protein>
<dbReference type="Gene3D" id="3.40.50.620">
    <property type="entry name" value="HUPs"/>
    <property type="match status" value="1"/>
</dbReference>
<evidence type="ECO:0000256" key="9">
    <source>
        <dbReference type="ARBA" id="ARBA00023125"/>
    </source>
</evidence>
<evidence type="ECO:0000313" key="16">
    <source>
        <dbReference type="Proteomes" id="UP000551616"/>
    </source>
</evidence>
<comment type="catalytic activity">
    <reaction evidence="13">
        <text>cyclobutadipyrimidine (in DNA) = 2 pyrimidine residues (in DNA).</text>
        <dbReference type="EC" id="4.1.99.3"/>
    </reaction>
</comment>
<keyword evidence="7" id="KW-0227">DNA damage</keyword>
<dbReference type="Gene3D" id="1.10.579.10">
    <property type="entry name" value="DNA Cyclobutane Dipyrimidine Photolyase, subunit A, domain 3"/>
    <property type="match status" value="1"/>
</dbReference>
<name>A0A7V8VAM0_9BACT</name>
<evidence type="ECO:0000256" key="4">
    <source>
        <dbReference type="ARBA" id="ARBA00013149"/>
    </source>
</evidence>
<keyword evidence="8" id="KW-0274">FAD</keyword>
<comment type="cofactor">
    <cofactor evidence="2">
        <name>FAD</name>
        <dbReference type="ChEBI" id="CHEBI:57692"/>
    </cofactor>
</comment>
<dbReference type="GO" id="GO:0003677">
    <property type="term" value="F:DNA binding"/>
    <property type="evidence" value="ECO:0007669"/>
    <property type="project" value="UniProtKB-KW"/>
</dbReference>
<reference evidence="15 16" key="1">
    <citation type="submission" date="2020-05" db="EMBL/GenBank/DDBJ databases">
        <title>Bremerella alba sp. nov., a novel planctomycete isolated from the surface of the macroalga Fucus spiralis.</title>
        <authorList>
            <person name="Godinho O."/>
            <person name="Botelho R."/>
            <person name="Albuquerque L."/>
            <person name="Wiegand S."/>
            <person name="Da Costa M.S."/>
            <person name="Lobo-Da-Cunha A."/>
            <person name="Jogler C."/>
            <person name="Lage O.M."/>
        </authorList>
    </citation>
    <scope>NUCLEOTIDE SEQUENCE [LARGE SCALE GENOMIC DNA]</scope>
    <source>
        <strain evidence="15 16">FF15</strain>
    </source>
</reference>
<keyword evidence="16" id="KW-1185">Reference proteome</keyword>
<evidence type="ECO:0000256" key="10">
    <source>
        <dbReference type="ARBA" id="ARBA00023204"/>
    </source>
</evidence>
<organism evidence="15 16">
    <name type="scientific">Bremerella alba</name>
    <dbReference type="NCBI Taxonomy" id="980252"/>
    <lineage>
        <taxon>Bacteria</taxon>
        <taxon>Pseudomonadati</taxon>
        <taxon>Planctomycetota</taxon>
        <taxon>Planctomycetia</taxon>
        <taxon>Pirellulales</taxon>
        <taxon>Pirellulaceae</taxon>
        <taxon>Bremerella</taxon>
    </lineage>
</organism>
<keyword evidence="9" id="KW-0238">DNA-binding</keyword>
<keyword evidence="6" id="KW-0285">Flavoprotein</keyword>
<feature type="domain" description="Photolyase/cryptochrome alpha/beta" evidence="14">
    <location>
        <begin position="27"/>
        <end position="159"/>
    </location>
</feature>
<dbReference type="PANTHER" id="PTHR10211">
    <property type="entry name" value="DEOXYRIBODIPYRIMIDINE PHOTOLYASE"/>
    <property type="match status" value="1"/>
</dbReference>
<dbReference type="AlphaFoldDB" id="A0A7V8VAM0"/>